<proteinExistence type="predicted"/>
<dbReference type="OrthoDB" id="9978298at2759"/>
<dbReference type="EMBL" id="CAJNOO010001887">
    <property type="protein sequence ID" value="CAF1210750.1"/>
    <property type="molecule type" value="Genomic_DNA"/>
</dbReference>
<dbReference type="GO" id="GO:0008270">
    <property type="term" value="F:zinc ion binding"/>
    <property type="evidence" value="ECO:0007669"/>
    <property type="project" value="UniProtKB-KW"/>
</dbReference>
<dbReference type="Proteomes" id="UP000663882">
    <property type="component" value="Unassembled WGS sequence"/>
</dbReference>
<gene>
    <name evidence="6" type="ORF">OTI717_LOCUS13110</name>
    <name evidence="5" type="ORF">RFH988_LOCUS25111</name>
</gene>
<dbReference type="InterPro" id="IPR031946">
    <property type="entry name" value="KIAA1045_Zf_RING"/>
</dbReference>
<dbReference type="Gene3D" id="3.30.40.10">
    <property type="entry name" value="Zinc/RING finger domain, C3HC4 (zinc finger)"/>
    <property type="match status" value="1"/>
</dbReference>
<dbReference type="AlphaFoldDB" id="A0A814X3F4"/>
<dbReference type="Proteomes" id="UP000663823">
    <property type="component" value="Unassembled WGS sequence"/>
</dbReference>
<dbReference type="InterPro" id="IPR013083">
    <property type="entry name" value="Znf_RING/FYVE/PHD"/>
</dbReference>
<sequence>MTHNDSFENIDRSISSEPIDIPSLVRTPPEIKINCHICRKYQGQLYPCRICGKVYHQQCIKDIGDTKSYHLIKNAINIIGWSCPICEDLRILLSAEELAETHEWIKSLDSQTTFNLDNYINTRIKSKSPNSSYFDALHDHIKMILQIFLHTITDITSNRLPQADLLILDVSMKIFHTSPKFLVNALTSFELYRLSQLFISLSFIDNQCITYNKFHQVFNTYLLAIMPELNSNEKHLHLEALAYSFLGTTIKFDRTWTQFVLNATIPTLLGRYNHRTPFDFINRTVSIKRSTSPTIANHTEYKNNQSLTMLINNILQKLKQTVGNEIESLQTTFYRCPQWLLEEYKVTTFYYESSYRSSTNDLLF</sequence>
<dbReference type="InterPro" id="IPR001965">
    <property type="entry name" value="Znf_PHD"/>
</dbReference>
<dbReference type="Pfam" id="PF16744">
    <property type="entry name" value="zf-RING_15"/>
    <property type="match status" value="1"/>
</dbReference>
<keyword evidence="3" id="KW-0862">Zinc</keyword>
<dbReference type="SUPFAM" id="SSF57903">
    <property type="entry name" value="FYVE/PHD zinc finger"/>
    <property type="match status" value="1"/>
</dbReference>
<dbReference type="EMBL" id="CAJOAX010001370">
    <property type="protein sequence ID" value="CAF3709919.1"/>
    <property type="molecule type" value="Genomic_DNA"/>
</dbReference>
<evidence type="ECO:0000313" key="7">
    <source>
        <dbReference type="Proteomes" id="UP000663882"/>
    </source>
</evidence>
<dbReference type="SMART" id="SM00249">
    <property type="entry name" value="PHD"/>
    <property type="match status" value="1"/>
</dbReference>
<keyword evidence="2" id="KW-0863">Zinc-finger</keyword>
<dbReference type="CDD" id="cd15489">
    <property type="entry name" value="PHD_SF"/>
    <property type="match status" value="1"/>
</dbReference>
<evidence type="ECO:0000256" key="3">
    <source>
        <dbReference type="ARBA" id="ARBA00022833"/>
    </source>
</evidence>
<evidence type="ECO:0000259" key="4">
    <source>
        <dbReference type="SMART" id="SM00249"/>
    </source>
</evidence>
<protein>
    <recommendedName>
        <fullName evidence="4">Zinc finger PHD-type domain-containing protein</fullName>
    </recommendedName>
</protein>
<organism evidence="5 7">
    <name type="scientific">Rotaria sordida</name>
    <dbReference type="NCBI Taxonomy" id="392033"/>
    <lineage>
        <taxon>Eukaryota</taxon>
        <taxon>Metazoa</taxon>
        <taxon>Spiralia</taxon>
        <taxon>Gnathifera</taxon>
        <taxon>Rotifera</taxon>
        <taxon>Eurotatoria</taxon>
        <taxon>Bdelloidea</taxon>
        <taxon>Philodinida</taxon>
        <taxon>Philodinidae</taxon>
        <taxon>Rotaria</taxon>
    </lineage>
</organism>
<reference evidence="5" key="1">
    <citation type="submission" date="2021-02" db="EMBL/GenBank/DDBJ databases">
        <authorList>
            <person name="Nowell W R."/>
        </authorList>
    </citation>
    <scope>NUCLEOTIDE SEQUENCE</scope>
</reference>
<comment type="caution">
    <text evidence="5">The sequence shown here is derived from an EMBL/GenBank/DDBJ whole genome shotgun (WGS) entry which is preliminary data.</text>
</comment>
<evidence type="ECO:0000256" key="2">
    <source>
        <dbReference type="ARBA" id="ARBA00022771"/>
    </source>
</evidence>
<name>A0A814X3F4_9BILA</name>
<feature type="domain" description="Zinc finger PHD-type" evidence="4">
    <location>
        <begin position="34"/>
        <end position="87"/>
    </location>
</feature>
<keyword evidence="1" id="KW-0479">Metal-binding</keyword>
<evidence type="ECO:0000313" key="5">
    <source>
        <dbReference type="EMBL" id="CAF1210750.1"/>
    </source>
</evidence>
<evidence type="ECO:0000256" key="1">
    <source>
        <dbReference type="ARBA" id="ARBA00022723"/>
    </source>
</evidence>
<evidence type="ECO:0000313" key="6">
    <source>
        <dbReference type="EMBL" id="CAF3709919.1"/>
    </source>
</evidence>
<dbReference type="InterPro" id="IPR011011">
    <property type="entry name" value="Znf_FYVE_PHD"/>
</dbReference>
<accession>A0A814X3F4</accession>